<dbReference type="OrthoDB" id="6781668at2759"/>
<evidence type="ECO:0000313" key="11">
    <source>
        <dbReference type="EMBL" id="VFT90066.1"/>
    </source>
</evidence>
<sequence length="627" mass="69309">MRVFCASCKEAEASADAALFDVTHTCKKCSGACAIPTVFECAQYGPAGMYLLTNVRLQMKNAGPVDINMRDEKEATMLHWACLNNRLLLVMYLLEFPDIDVNARGGDLQSTPIYWASHNNNIYTVALLLEHGADPKLVDRNGIDAYFVAVQRGFTILSSYLIAIGCDVDTRSQDDVQMTPLMWLCRYNFELDTMRMLFGLDANIHLTDALGNTGRPLHLAATSDFVTAAKQLVDHGADIYAKNNDGQTALDISKAVSAGIEARSEGKRTSAVLYFLQGVYNHDVAFQTFPLSVLKNHSQQTSFWMPWIVLGLGGYATHALHGVWILAGVAAALAVGYGLFRVAGLGVNPGKRKNAGLMLGVNVGSTFWITYVYLALLRNDRFSGAASALLIVLVAGILVSLYVTTTRDPGYIPTTYDERRRNIRHLVDMKSPSDVKLCTTCIQRRPLRSKHDAELNLCVARFDHFCPFVANAVGANNHTAFFGFLVFAVAAIGWFLVLAYSYFDMEGVLAEPTYWGLAMRAGHEHPVATCTTALSVIHIAWIGYLLLTNIYGILFAWTTNECVLQGRQPINPAEFKTQNHSKFSRGVVQNVIDFFHLPIGNNRIDWTKARFYTLADVHAQQGSDKKD</sequence>
<evidence type="ECO:0000313" key="12">
    <source>
        <dbReference type="Proteomes" id="UP000332933"/>
    </source>
</evidence>
<feature type="repeat" description="ANK" evidence="7">
    <location>
        <begin position="108"/>
        <end position="140"/>
    </location>
</feature>
<evidence type="ECO:0000256" key="3">
    <source>
        <dbReference type="ARBA" id="ARBA00022737"/>
    </source>
</evidence>
<evidence type="ECO:0000256" key="4">
    <source>
        <dbReference type="ARBA" id="ARBA00022989"/>
    </source>
</evidence>
<feature type="transmembrane region" description="Helical" evidence="8">
    <location>
        <begin position="536"/>
        <end position="557"/>
    </location>
</feature>
<dbReference type="PROSITE" id="PS50216">
    <property type="entry name" value="DHHC"/>
    <property type="match status" value="1"/>
</dbReference>
<keyword evidence="6 8" id="KW-0472">Membrane</keyword>
<dbReference type="EMBL" id="VJMH01005438">
    <property type="protein sequence ID" value="KAF0696013.1"/>
    <property type="molecule type" value="Genomic_DNA"/>
</dbReference>
<gene>
    <name evidence="11" type="primary">Aste57867_13226</name>
    <name evidence="10" type="ORF">As57867_013177</name>
    <name evidence="11" type="ORF">ASTE57867_13226</name>
</gene>
<keyword evidence="12" id="KW-1185">Reference proteome</keyword>
<reference evidence="10" key="2">
    <citation type="submission" date="2019-06" db="EMBL/GenBank/DDBJ databases">
        <title>Genomics analysis of Aphanomyces spp. identifies a new class of oomycete effector associated with host adaptation.</title>
        <authorList>
            <person name="Gaulin E."/>
        </authorList>
    </citation>
    <scope>NUCLEOTIDE SEQUENCE</scope>
    <source>
        <strain evidence="10">CBS 578.67</strain>
    </source>
</reference>
<dbReference type="GO" id="GO:0016020">
    <property type="term" value="C:membrane"/>
    <property type="evidence" value="ECO:0007669"/>
    <property type="project" value="UniProtKB-SubCell"/>
</dbReference>
<feature type="transmembrane region" description="Helical" evidence="8">
    <location>
        <begin position="481"/>
        <end position="503"/>
    </location>
</feature>
<dbReference type="Pfam" id="PF00023">
    <property type="entry name" value="Ank"/>
    <property type="match status" value="1"/>
</dbReference>
<comment type="catalytic activity">
    <reaction evidence="8">
        <text>L-cysteinyl-[protein] + hexadecanoyl-CoA = S-hexadecanoyl-L-cysteinyl-[protein] + CoA</text>
        <dbReference type="Rhea" id="RHEA:36683"/>
        <dbReference type="Rhea" id="RHEA-COMP:10131"/>
        <dbReference type="Rhea" id="RHEA-COMP:11032"/>
        <dbReference type="ChEBI" id="CHEBI:29950"/>
        <dbReference type="ChEBI" id="CHEBI:57287"/>
        <dbReference type="ChEBI" id="CHEBI:57379"/>
        <dbReference type="ChEBI" id="CHEBI:74151"/>
        <dbReference type="EC" id="2.3.1.225"/>
    </reaction>
</comment>
<feature type="transmembrane region" description="Helical" evidence="8">
    <location>
        <begin position="323"/>
        <end position="343"/>
    </location>
</feature>
<dbReference type="SUPFAM" id="SSF48403">
    <property type="entry name" value="Ankyrin repeat"/>
    <property type="match status" value="1"/>
</dbReference>
<keyword evidence="3" id="KW-0677">Repeat</keyword>
<dbReference type="Proteomes" id="UP000332933">
    <property type="component" value="Unassembled WGS sequence"/>
</dbReference>
<reference evidence="11 12" key="1">
    <citation type="submission" date="2019-03" db="EMBL/GenBank/DDBJ databases">
        <authorList>
            <person name="Gaulin E."/>
            <person name="Dumas B."/>
        </authorList>
    </citation>
    <scope>NUCLEOTIDE SEQUENCE [LARGE SCALE GENOMIC DNA]</scope>
    <source>
        <strain evidence="11">CBS 568.67</strain>
    </source>
</reference>
<evidence type="ECO:0000313" key="10">
    <source>
        <dbReference type="EMBL" id="KAF0696013.1"/>
    </source>
</evidence>
<dbReference type="PANTHER" id="PTHR24161">
    <property type="entry name" value="ANK_REP_REGION DOMAIN-CONTAINING PROTEIN-RELATED"/>
    <property type="match status" value="1"/>
</dbReference>
<evidence type="ECO:0000256" key="2">
    <source>
        <dbReference type="ARBA" id="ARBA00022692"/>
    </source>
</evidence>
<dbReference type="EC" id="2.3.1.225" evidence="8"/>
<keyword evidence="8" id="KW-0808">Transferase</keyword>
<comment type="domain">
    <text evidence="8">The DHHC domain is required for palmitoyltransferase activity.</text>
</comment>
<keyword evidence="8" id="KW-0012">Acyltransferase</keyword>
<comment type="subcellular location">
    <subcellularLocation>
        <location evidence="1">Membrane</location>
        <topology evidence="1">Multi-pass membrane protein</topology>
    </subcellularLocation>
</comment>
<dbReference type="AlphaFoldDB" id="A0A485KY17"/>
<dbReference type="InterPro" id="IPR001594">
    <property type="entry name" value="Palmitoyltrfase_DHHC"/>
</dbReference>
<protein>
    <recommendedName>
        <fullName evidence="8">Palmitoyltransferase</fullName>
        <ecNumber evidence="8">2.3.1.225</ecNumber>
    </recommendedName>
</protein>
<dbReference type="GO" id="GO:0019706">
    <property type="term" value="F:protein-cysteine S-palmitoyltransferase activity"/>
    <property type="evidence" value="ECO:0007669"/>
    <property type="project" value="UniProtKB-EC"/>
</dbReference>
<comment type="similarity">
    <text evidence="8">Belongs to the DHHC palmitoyltransferase family.</text>
</comment>
<dbReference type="EMBL" id="CAADRA010005459">
    <property type="protein sequence ID" value="VFT90066.1"/>
    <property type="molecule type" value="Genomic_DNA"/>
</dbReference>
<evidence type="ECO:0000256" key="7">
    <source>
        <dbReference type="PROSITE-ProRule" id="PRU00023"/>
    </source>
</evidence>
<keyword evidence="2 8" id="KW-0812">Transmembrane</keyword>
<dbReference type="InterPro" id="IPR002110">
    <property type="entry name" value="Ankyrin_rpt"/>
</dbReference>
<feature type="transmembrane region" description="Helical" evidence="8">
    <location>
        <begin position="355"/>
        <end position="376"/>
    </location>
</feature>
<dbReference type="InterPro" id="IPR036770">
    <property type="entry name" value="Ankyrin_rpt-contain_sf"/>
</dbReference>
<proteinExistence type="inferred from homology"/>
<dbReference type="Pfam" id="PF12796">
    <property type="entry name" value="Ank_2"/>
    <property type="match status" value="1"/>
</dbReference>
<evidence type="ECO:0000256" key="6">
    <source>
        <dbReference type="ARBA" id="ARBA00023136"/>
    </source>
</evidence>
<keyword evidence="5 7" id="KW-0040">ANK repeat</keyword>
<dbReference type="PROSITE" id="PS50088">
    <property type="entry name" value="ANK_REPEAT"/>
    <property type="match status" value="2"/>
</dbReference>
<evidence type="ECO:0000259" key="9">
    <source>
        <dbReference type="Pfam" id="PF01529"/>
    </source>
</evidence>
<feature type="repeat" description="ANK" evidence="7">
    <location>
        <begin position="212"/>
        <end position="244"/>
    </location>
</feature>
<feature type="transmembrane region" description="Helical" evidence="8">
    <location>
        <begin position="382"/>
        <end position="403"/>
    </location>
</feature>
<feature type="domain" description="Palmitoyltransferase DHHC" evidence="9">
    <location>
        <begin position="436"/>
        <end position="561"/>
    </location>
</feature>
<dbReference type="PROSITE" id="PS50297">
    <property type="entry name" value="ANK_REP_REGION"/>
    <property type="match status" value="2"/>
</dbReference>
<dbReference type="PANTHER" id="PTHR24161:SF85">
    <property type="entry name" value="PALMITOYLTRANSFERASE HIP14"/>
    <property type="match status" value="1"/>
</dbReference>
<accession>A0A485KY17</accession>
<keyword evidence="4 8" id="KW-1133">Transmembrane helix</keyword>
<dbReference type="Pfam" id="PF01529">
    <property type="entry name" value="DHHC"/>
    <property type="match status" value="1"/>
</dbReference>
<evidence type="ECO:0000256" key="1">
    <source>
        <dbReference type="ARBA" id="ARBA00004141"/>
    </source>
</evidence>
<organism evidence="11 12">
    <name type="scientific">Aphanomyces stellatus</name>
    <dbReference type="NCBI Taxonomy" id="120398"/>
    <lineage>
        <taxon>Eukaryota</taxon>
        <taxon>Sar</taxon>
        <taxon>Stramenopiles</taxon>
        <taxon>Oomycota</taxon>
        <taxon>Saprolegniomycetes</taxon>
        <taxon>Saprolegniales</taxon>
        <taxon>Verrucalvaceae</taxon>
        <taxon>Aphanomyces</taxon>
    </lineage>
</organism>
<name>A0A485KY17_9STRA</name>
<dbReference type="SMART" id="SM00248">
    <property type="entry name" value="ANK"/>
    <property type="match status" value="5"/>
</dbReference>
<dbReference type="Gene3D" id="1.25.40.20">
    <property type="entry name" value="Ankyrin repeat-containing domain"/>
    <property type="match status" value="1"/>
</dbReference>
<evidence type="ECO:0000256" key="8">
    <source>
        <dbReference type="RuleBase" id="RU079119"/>
    </source>
</evidence>
<evidence type="ECO:0000256" key="5">
    <source>
        <dbReference type="ARBA" id="ARBA00023043"/>
    </source>
</evidence>